<dbReference type="Pfam" id="PF01352">
    <property type="entry name" value="KRAB"/>
    <property type="match status" value="1"/>
</dbReference>
<feature type="compositionally biased region" description="Polar residues" evidence="1">
    <location>
        <begin position="227"/>
        <end position="243"/>
    </location>
</feature>
<feature type="region of interest" description="Disordered" evidence="1">
    <location>
        <begin position="115"/>
        <end position="134"/>
    </location>
</feature>
<gene>
    <name evidence="3" type="ORF">NDU88_000292</name>
</gene>
<dbReference type="Gene3D" id="6.10.140.140">
    <property type="match status" value="1"/>
</dbReference>
<evidence type="ECO:0000259" key="2">
    <source>
        <dbReference type="PROSITE" id="PS50805"/>
    </source>
</evidence>
<dbReference type="CDD" id="cd07765">
    <property type="entry name" value="KRAB_A-box"/>
    <property type="match status" value="1"/>
</dbReference>
<proteinExistence type="predicted"/>
<keyword evidence="4" id="KW-1185">Reference proteome</keyword>
<dbReference type="InterPro" id="IPR050169">
    <property type="entry name" value="Krueppel_C2H2_ZnF"/>
</dbReference>
<evidence type="ECO:0000313" key="3">
    <source>
        <dbReference type="EMBL" id="KAJ1121773.1"/>
    </source>
</evidence>
<dbReference type="PROSITE" id="PS50805">
    <property type="entry name" value="KRAB"/>
    <property type="match status" value="1"/>
</dbReference>
<feature type="region of interest" description="Disordered" evidence="1">
    <location>
        <begin position="165"/>
        <end position="245"/>
    </location>
</feature>
<feature type="domain" description="KRAB" evidence="2">
    <location>
        <begin position="17"/>
        <end position="88"/>
    </location>
</feature>
<evidence type="ECO:0000256" key="1">
    <source>
        <dbReference type="SAM" id="MobiDB-lite"/>
    </source>
</evidence>
<dbReference type="SUPFAM" id="SSF109640">
    <property type="entry name" value="KRAB domain (Kruppel-associated box)"/>
    <property type="match status" value="1"/>
</dbReference>
<dbReference type="GO" id="GO:0006355">
    <property type="term" value="P:regulation of DNA-templated transcription"/>
    <property type="evidence" value="ECO:0007669"/>
    <property type="project" value="InterPro"/>
</dbReference>
<name>A0AAV7P5A0_PLEWA</name>
<dbReference type="AlphaFoldDB" id="A0AAV7P5A0"/>
<dbReference type="EMBL" id="JANPWB010000011">
    <property type="protein sequence ID" value="KAJ1121773.1"/>
    <property type="molecule type" value="Genomic_DNA"/>
</dbReference>
<dbReference type="SMART" id="SM00349">
    <property type="entry name" value="KRAB"/>
    <property type="match status" value="1"/>
</dbReference>
<dbReference type="InterPro" id="IPR001909">
    <property type="entry name" value="KRAB"/>
</dbReference>
<dbReference type="PANTHER" id="PTHR23232">
    <property type="entry name" value="KRAB DOMAIN C2H2 ZINC FINGER"/>
    <property type="match status" value="1"/>
</dbReference>
<dbReference type="PANTHER" id="PTHR23232:SF118">
    <property type="entry name" value="ZINC FINGER PROTEIN 746"/>
    <property type="match status" value="1"/>
</dbReference>
<reference evidence="3" key="1">
    <citation type="journal article" date="2022" name="bioRxiv">
        <title>Sequencing and chromosome-scale assembly of the giantPleurodeles waltlgenome.</title>
        <authorList>
            <person name="Brown T."/>
            <person name="Elewa A."/>
            <person name="Iarovenko S."/>
            <person name="Subramanian E."/>
            <person name="Araus A.J."/>
            <person name="Petzold A."/>
            <person name="Susuki M."/>
            <person name="Suzuki K.-i.T."/>
            <person name="Hayashi T."/>
            <person name="Toyoda A."/>
            <person name="Oliveira C."/>
            <person name="Osipova E."/>
            <person name="Leigh N.D."/>
            <person name="Simon A."/>
            <person name="Yun M.H."/>
        </authorList>
    </citation>
    <scope>NUCLEOTIDE SEQUENCE</scope>
    <source>
        <strain evidence="3">20211129_DDA</strain>
        <tissue evidence="3">Liver</tissue>
    </source>
</reference>
<dbReference type="Proteomes" id="UP001066276">
    <property type="component" value="Chromosome 7"/>
</dbReference>
<evidence type="ECO:0000313" key="4">
    <source>
        <dbReference type="Proteomes" id="UP001066276"/>
    </source>
</evidence>
<dbReference type="InterPro" id="IPR036051">
    <property type="entry name" value="KRAB_dom_sf"/>
</dbReference>
<accession>A0AAV7P5A0</accession>
<protein>
    <recommendedName>
        <fullName evidence="2">KRAB domain-containing protein</fullName>
    </recommendedName>
</protein>
<comment type="caution">
    <text evidence="3">The sequence shown here is derived from an EMBL/GenBank/DDBJ whole genome shotgun (WGS) entry which is preliminary data.</text>
</comment>
<sequence>MKHRRAAPQGAPEQEPVTFIDVVSCFSEEEWKLLHNWQKELYRNVMKDIHQALLSLGPMIANSVFSLNPKGHEELCDMDFEDMKFNRDLKTFQGYSAGESNALSRKTRLAKQHLKNISDTNERGSCDRPSTAGPMMASSLLSRTPKGHEELCNLEVEDIKLNHDVNTYRGNSTGDSNTSFRKTRIASEHLKDSPVTNERGSHDMSSTDTAPTDSASLKEECDVETLDYSQPQGTKCPSGTTRPEVTRPAVSVSVVDDEESYAIETQDYGEEDVSSPVEPGDAMPYVPMGINEEGETYPIDIEDYGKSEGTSSYVGHEAAGAENKLPYKVSSEKIHMFPASEKDPGSRSYVWPGSDWSEREMKSEKHESDFDDSTQSSLHHWTPKEMLSMGHSERDGGLFNVQIFAAQSDLENTGKPCTYVEKASDKREVLSVTREYILARSLIIVLYVIKGLPKSIGSLDTREHTRERGLFSVTYA</sequence>
<organism evidence="3 4">
    <name type="scientific">Pleurodeles waltl</name>
    <name type="common">Iberian ribbed newt</name>
    <dbReference type="NCBI Taxonomy" id="8319"/>
    <lineage>
        <taxon>Eukaryota</taxon>
        <taxon>Metazoa</taxon>
        <taxon>Chordata</taxon>
        <taxon>Craniata</taxon>
        <taxon>Vertebrata</taxon>
        <taxon>Euteleostomi</taxon>
        <taxon>Amphibia</taxon>
        <taxon>Batrachia</taxon>
        <taxon>Caudata</taxon>
        <taxon>Salamandroidea</taxon>
        <taxon>Salamandridae</taxon>
        <taxon>Pleurodelinae</taxon>
        <taxon>Pleurodeles</taxon>
    </lineage>
</organism>
<feature type="compositionally biased region" description="Low complexity" evidence="1">
    <location>
        <begin position="206"/>
        <end position="215"/>
    </location>
</feature>
<feature type="compositionally biased region" description="Polar residues" evidence="1">
    <location>
        <begin position="165"/>
        <end position="180"/>
    </location>
</feature>